<dbReference type="InterPro" id="IPR010982">
    <property type="entry name" value="Lambda_DNA-bd_dom_sf"/>
</dbReference>
<keyword evidence="1" id="KW-1133">Transmembrane helix</keyword>
<keyword evidence="1" id="KW-0812">Transmembrane</keyword>
<comment type="caution">
    <text evidence="3">The sequence shown here is derived from an EMBL/GenBank/DDBJ whole genome shotgun (WGS) entry which is preliminary data.</text>
</comment>
<dbReference type="PANTHER" id="PTHR34475:SF1">
    <property type="entry name" value="CYTOSKELETON PROTEIN RODZ"/>
    <property type="match status" value="1"/>
</dbReference>
<gene>
    <name evidence="3" type="ORF">EVA97_01170</name>
</gene>
<evidence type="ECO:0000256" key="1">
    <source>
        <dbReference type="SAM" id="Phobius"/>
    </source>
</evidence>
<sequence>MTYKLKSASSAKIGKKFKVKRIELGLSITEVAEKLFINKNYLMSIEEGDYSIFPSESFAKAYFKKYLEYLDIEIDFPSIYDNNTEKKHKKISREIRFNSSLEKNFLYIASSLLIAISIFIYFLIKTNSIDNNLTENQITSFKDIALIYDKVNQNNITIMPDDSSNIENKLSLEFIDECWIELYLDEKLIEAQNFKGGDTYTKVLKPPFKIIIGNADSIKGTYNGEYIDFITNANRLTKVNTIYFLNE</sequence>
<dbReference type="AlphaFoldDB" id="A0A520N669"/>
<dbReference type="Gene3D" id="1.10.260.40">
    <property type="entry name" value="lambda repressor-like DNA-binding domains"/>
    <property type="match status" value="1"/>
</dbReference>
<dbReference type="SUPFAM" id="SSF47413">
    <property type="entry name" value="lambda repressor-like DNA-binding domains"/>
    <property type="match status" value="1"/>
</dbReference>
<feature type="domain" description="HTH cro/C1-type" evidence="2">
    <location>
        <begin position="16"/>
        <end position="77"/>
    </location>
</feature>
<organism evidence="3 4">
    <name type="scientific">SAR86 cluster bacterium</name>
    <dbReference type="NCBI Taxonomy" id="2030880"/>
    <lineage>
        <taxon>Bacteria</taxon>
        <taxon>Pseudomonadati</taxon>
        <taxon>Pseudomonadota</taxon>
        <taxon>Gammaproteobacteria</taxon>
        <taxon>SAR86 cluster</taxon>
    </lineage>
</organism>
<dbReference type="SMART" id="SM00530">
    <property type="entry name" value="HTH_XRE"/>
    <property type="match status" value="1"/>
</dbReference>
<dbReference type="PANTHER" id="PTHR34475">
    <property type="match status" value="1"/>
</dbReference>
<evidence type="ECO:0000313" key="3">
    <source>
        <dbReference type="EMBL" id="RZO28967.1"/>
    </source>
</evidence>
<dbReference type="InterPro" id="IPR025194">
    <property type="entry name" value="RodZ-like_C"/>
</dbReference>
<dbReference type="Proteomes" id="UP000315283">
    <property type="component" value="Unassembled WGS sequence"/>
</dbReference>
<dbReference type="Pfam" id="PF13464">
    <property type="entry name" value="RodZ_C"/>
    <property type="match status" value="1"/>
</dbReference>
<proteinExistence type="predicted"/>
<evidence type="ECO:0000259" key="2">
    <source>
        <dbReference type="SMART" id="SM00530"/>
    </source>
</evidence>
<keyword evidence="1" id="KW-0472">Membrane</keyword>
<dbReference type="Pfam" id="PF13413">
    <property type="entry name" value="HTH_25"/>
    <property type="match status" value="1"/>
</dbReference>
<evidence type="ECO:0000313" key="4">
    <source>
        <dbReference type="Proteomes" id="UP000315283"/>
    </source>
</evidence>
<accession>A0A520N669</accession>
<reference evidence="3 4" key="1">
    <citation type="submission" date="2019-02" db="EMBL/GenBank/DDBJ databases">
        <title>Prokaryotic population dynamics and viral predation in marine succession experiment using metagenomics: the confinement effect.</title>
        <authorList>
            <person name="Haro-Moreno J.M."/>
            <person name="Rodriguez-Valera F."/>
            <person name="Lopez-Perez M."/>
        </authorList>
    </citation>
    <scope>NUCLEOTIDE SEQUENCE [LARGE SCALE GENOMIC DNA]</scope>
    <source>
        <strain evidence="3">MED-G164</strain>
    </source>
</reference>
<dbReference type="CDD" id="cd00093">
    <property type="entry name" value="HTH_XRE"/>
    <property type="match status" value="1"/>
</dbReference>
<name>A0A520N669_9GAMM</name>
<dbReference type="InterPro" id="IPR050400">
    <property type="entry name" value="Bact_Cytoskel_RodZ"/>
</dbReference>
<protein>
    <submittedName>
        <fullName evidence="3">Helix-turn-helix domain-containing protein</fullName>
    </submittedName>
</protein>
<dbReference type="InterPro" id="IPR001387">
    <property type="entry name" value="Cro/C1-type_HTH"/>
</dbReference>
<dbReference type="EMBL" id="SHBJ01000005">
    <property type="protein sequence ID" value="RZO28967.1"/>
    <property type="molecule type" value="Genomic_DNA"/>
</dbReference>
<dbReference type="GO" id="GO:0003677">
    <property type="term" value="F:DNA binding"/>
    <property type="evidence" value="ECO:0007669"/>
    <property type="project" value="InterPro"/>
</dbReference>
<feature type="transmembrane region" description="Helical" evidence="1">
    <location>
        <begin position="105"/>
        <end position="124"/>
    </location>
</feature>